<comment type="caution">
    <text evidence="2">The sequence shown here is derived from an EMBL/GenBank/DDBJ whole genome shotgun (WGS) entry which is preliminary data.</text>
</comment>
<protein>
    <submittedName>
        <fullName evidence="2">Uncharacterized protein</fullName>
    </submittedName>
</protein>
<evidence type="ECO:0000313" key="3">
    <source>
        <dbReference type="Proteomes" id="UP001281410"/>
    </source>
</evidence>
<keyword evidence="1" id="KW-0812">Transmembrane</keyword>
<gene>
    <name evidence="2" type="ORF">Dsin_010609</name>
</gene>
<accession>A0AAE0ED00</accession>
<keyword evidence="1" id="KW-1133">Transmembrane helix</keyword>
<dbReference type="AlphaFoldDB" id="A0AAE0ED00"/>
<organism evidence="2 3">
    <name type="scientific">Dipteronia sinensis</name>
    <dbReference type="NCBI Taxonomy" id="43782"/>
    <lineage>
        <taxon>Eukaryota</taxon>
        <taxon>Viridiplantae</taxon>
        <taxon>Streptophyta</taxon>
        <taxon>Embryophyta</taxon>
        <taxon>Tracheophyta</taxon>
        <taxon>Spermatophyta</taxon>
        <taxon>Magnoliopsida</taxon>
        <taxon>eudicotyledons</taxon>
        <taxon>Gunneridae</taxon>
        <taxon>Pentapetalae</taxon>
        <taxon>rosids</taxon>
        <taxon>malvids</taxon>
        <taxon>Sapindales</taxon>
        <taxon>Sapindaceae</taxon>
        <taxon>Hippocastanoideae</taxon>
        <taxon>Acereae</taxon>
        <taxon>Dipteronia</taxon>
    </lineage>
</organism>
<name>A0AAE0ED00_9ROSI</name>
<feature type="transmembrane region" description="Helical" evidence="1">
    <location>
        <begin position="90"/>
        <end position="110"/>
    </location>
</feature>
<evidence type="ECO:0000256" key="1">
    <source>
        <dbReference type="SAM" id="Phobius"/>
    </source>
</evidence>
<dbReference type="EMBL" id="JANJYJ010000003">
    <property type="protein sequence ID" value="KAK3223584.1"/>
    <property type="molecule type" value="Genomic_DNA"/>
</dbReference>
<keyword evidence="1" id="KW-0472">Membrane</keyword>
<dbReference type="Proteomes" id="UP001281410">
    <property type="component" value="Unassembled WGS sequence"/>
</dbReference>
<feature type="transmembrane region" description="Helical" evidence="1">
    <location>
        <begin position="155"/>
        <end position="174"/>
    </location>
</feature>
<dbReference type="PANTHER" id="PTHR34741:SF2">
    <property type="entry name" value="VESICLE TRANSPORT PROTEIN"/>
    <property type="match status" value="1"/>
</dbReference>
<proteinExistence type="predicted"/>
<reference evidence="2" key="1">
    <citation type="journal article" date="2023" name="Plant J.">
        <title>Genome sequences and population genomics provide insights into the demographic history, inbreeding, and mutation load of two 'living fossil' tree species of Dipteronia.</title>
        <authorList>
            <person name="Feng Y."/>
            <person name="Comes H.P."/>
            <person name="Chen J."/>
            <person name="Zhu S."/>
            <person name="Lu R."/>
            <person name="Zhang X."/>
            <person name="Li P."/>
            <person name="Qiu J."/>
            <person name="Olsen K.M."/>
            <person name="Qiu Y."/>
        </authorList>
    </citation>
    <scope>NUCLEOTIDE SEQUENCE</scope>
    <source>
        <strain evidence="2">NBL</strain>
    </source>
</reference>
<evidence type="ECO:0000313" key="2">
    <source>
        <dbReference type="EMBL" id="KAK3223584.1"/>
    </source>
</evidence>
<keyword evidence="3" id="KW-1185">Reference proteome</keyword>
<sequence>MDLPNLFKNLFHSTLAMFIQLLPAPPSPAIPVDHEAAEEHHPEPEPEPVEMFIHRLPAPTPPPAIPVDLEAEAKAEAALLANYGQETLDWAVRMIGFCLPPAVAIAVQFLKTDQSHELPLAFYFLSLALILSFNFLFLTKFIAPKFPETAKLLERFGVFLAVTAIYIAVTIPLPLWLKCIIWIVFVISCITILFCYGLF</sequence>
<feature type="transmembrane region" description="Helical" evidence="1">
    <location>
        <begin position="180"/>
        <end position="198"/>
    </location>
</feature>
<dbReference type="PANTHER" id="PTHR34741">
    <property type="entry name" value="IMAP FAMILY MEMBER 1, PUTATIVE-RELATED"/>
    <property type="match status" value="1"/>
</dbReference>
<feature type="transmembrane region" description="Helical" evidence="1">
    <location>
        <begin position="122"/>
        <end position="143"/>
    </location>
</feature>